<dbReference type="SUPFAM" id="SSF53697">
    <property type="entry name" value="SIS domain"/>
    <property type="match status" value="1"/>
</dbReference>
<evidence type="ECO:0000256" key="10">
    <source>
        <dbReference type="HAMAP-Rule" id="MF_00164"/>
    </source>
</evidence>
<evidence type="ECO:0000259" key="11">
    <source>
        <dbReference type="PROSITE" id="PS51278"/>
    </source>
</evidence>
<dbReference type="GO" id="GO:0006002">
    <property type="term" value="P:fructose 6-phosphate metabolic process"/>
    <property type="evidence" value="ECO:0007669"/>
    <property type="project" value="TreeGrafter"/>
</dbReference>
<keyword evidence="6 10" id="KW-0032">Aminotransferase</keyword>
<evidence type="ECO:0000256" key="4">
    <source>
        <dbReference type="ARBA" id="ARBA00016090"/>
    </source>
</evidence>
<proteinExistence type="inferred from homology"/>
<dbReference type="NCBIfam" id="TIGR01135">
    <property type="entry name" value="glmS"/>
    <property type="match status" value="1"/>
</dbReference>
<dbReference type="GO" id="GO:0097367">
    <property type="term" value="F:carbohydrate derivative binding"/>
    <property type="evidence" value="ECO:0007669"/>
    <property type="project" value="InterPro"/>
</dbReference>
<dbReference type="PROSITE" id="PS51464">
    <property type="entry name" value="SIS"/>
    <property type="match status" value="2"/>
</dbReference>
<evidence type="ECO:0000313" key="13">
    <source>
        <dbReference type="EMBL" id="QPM68166.1"/>
    </source>
</evidence>
<comment type="catalytic activity">
    <reaction evidence="1 10">
        <text>D-fructose 6-phosphate + L-glutamine = D-glucosamine 6-phosphate + L-glutamate</text>
        <dbReference type="Rhea" id="RHEA:13237"/>
        <dbReference type="ChEBI" id="CHEBI:29985"/>
        <dbReference type="ChEBI" id="CHEBI:58359"/>
        <dbReference type="ChEBI" id="CHEBI:58725"/>
        <dbReference type="ChEBI" id="CHEBI:61527"/>
        <dbReference type="EC" id="2.6.1.16"/>
    </reaction>
</comment>
<dbReference type="GO" id="GO:0006487">
    <property type="term" value="P:protein N-linked glycosylation"/>
    <property type="evidence" value="ECO:0007669"/>
    <property type="project" value="TreeGrafter"/>
</dbReference>
<evidence type="ECO:0000256" key="8">
    <source>
        <dbReference type="ARBA" id="ARBA00022737"/>
    </source>
</evidence>
<evidence type="ECO:0000256" key="1">
    <source>
        <dbReference type="ARBA" id="ARBA00001031"/>
    </source>
</evidence>
<dbReference type="InterPro" id="IPR005855">
    <property type="entry name" value="GFAT"/>
</dbReference>
<dbReference type="InterPro" id="IPR035490">
    <property type="entry name" value="GlmS/FrlB_SIS"/>
</dbReference>
<feature type="active site" description="Nucleophile; for GATase activity" evidence="10">
    <location>
        <position position="2"/>
    </location>
</feature>
<dbReference type="InterPro" id="IPR035466">
    <property type="entry name" value="GlmS/AgaS_SIS"/>
</dbReference>
<dbReference type="CDD" id="cd00714">
    <property type="entry name" value="GFAT"/>
    <property type="match status" value="1"/>
</dbReference>
<keyword evidence="14" id="KW-1185">Reference proteome</keyword>
<comment type="subcellular location">
    <subcellularLocation>
        <location evidence="2 10">Cytoplasm</location>
    </subcellularLocation>
</comment>
<dbReference type="GO" id="GO:0005975">
    <property type="term" value="P:carbohydrate metabolic process"/>
    <property type="evidence" value="ECO:0007669"/>
    <property type="project" value="UniProtKB-UniRule"/>
</dbReference>
<dbReference type="Pfam" id="PF13522">
    <property type="entry name" value="GATase_6"/>
    <property type="match status" value="1"/>
</dbReference>
<keyword evidence="9" id="KW-0315">Glutamine amidotransferase</keyword>
<dbReference type="Pfam" id="PF01380">
    <property type="entry name" value="SIS"/>
    <property type="match status" value="2"/>
</dbReference>
<dbReference type="GO" id="GO:0005829">
    <property type="term" value="C:cytosol"/>
    <property type="evidence" value="ECO:0007669"/>
    <property type="project" value="TreeGrafter"/>
</dbReference>
<protein>
    <recommendedName>
        <fullName evidence="4 10">Glutamine--fructose-6-phosphate aminotransferase [isomerizing]</fullName>
        <ecNumber evidence="3 10">2.6.1.16</ecNumber>
    </recommendedName>
    <alternativeName>
        <fullName evidence="10">D-fructose-6-phosphate amidotransferase</fullName>
    </alternativeName>
    <alternativeName>
        <fullName evidence="10">GFAT</fullName>
    </alternativeName>
    <alternativeName>
        <fullName evidence="10">Glucosamine-6-phosphate synthase</fullName>
    </alternativeName>
    <alternativeName>
        <fullName evidence="10">Hexosephosphate aminotransferase</fullName>
    </alternativeName>
    <alternativeName>
        <fullName evidence="10">L-glutamine--D-fructose-6-phosphate amidotransferase</fullName>
    </alternativeName>
</protein>
<dbReference type="CDD" id="cd05009">
    <property type="entry name" value="SIS_GlmS_GlmD_2"/>
    <property type="match status" value="1"/>
</dbReference>
<dbReference type="RefSeq" id="WP_218113324.1">
    <property type="nucleotide sequence ID" value="NZ_CP065383.1"/>
</dbReference>
<dbReference type="Gene3D" id="3.40.50.10490">
    <property type="entry name" value="Glucose-6-phosphate isomerase like protein, domain 1"/>
    <property type="match status" value="2"/>
</dbReference>
<organism evidence="13 14">
    <name type="scientific">Atribacter laminatus</name>
    <dbReference type="NCBI Taxonomy" id="2847778"/>
    <lineage>
        <taxon>Bacteria</taxon>
        <taxon>Pseudomonadati</taxon>
        <taxon>Atribacterota</taxon>
        <taxon>Atribacteria</taxon>
        <taxon>Atribacterales</taxon>
        <taxon>Atribacteraceae</taxon>
        <taxon>Atribacter</taxon>
    </lineage>
</organism>
<dbReference type="InterPro" id="IPR046348">
    <property type="entry name" value="SIS_dom_sf"/>
</dbReference>
<evidence type="ECO:0000256" key="7">
    <source>
        <dbReference type="ARBA" id="ARBA00022679"/>
    </source>
</evidence>
<evidence type="ECO:0000256" key="3">
    <source>
        <dbReference type="ARBA" id="ARBA00012916"/>
    </source>
</evidence>
<dbReference type="AlphaFoldDB" id="A0A7T1ALL4"/>
<dbReference type="InterPro" id="IPR017932">
    <property type="entry name" value="GATase_2_dom"/>
</dbReference>
<dbReference type="Gene3D" id="3.60.20.10">
    <property type="entry name" value="Glutamine Phosphoribosylpyrophosphate, subunit 1, domain 1"/>
    <property type="match status" value="1"/>
</dbReference>
<keyword evidence="7 10" id="KW-0808">Transferase</keyword>
<dbReference type="GO" id="GO:0004360">
    <property type="term" value="F:glutamine-fructose-6-phosphate transaminase (isomerizing) activity"/>
    <property type="evidence" value="ECO:0007669"/>
    <property type="project" value="UniProtKB-UniRule"/>
</dbReference>
<evidence type="ECO:0000256" key="9">
    <source>
        <dbReference type="ARBA" id="ARBA00022962"/>
    </source>
</evidence>
<dbReference type="FunFam" id="3.60.20.10:FF:000006">
    <property type="entry name" value="Glutamine--fructose-6-phosphate aminotransferase [isomerizing]"/>
    <property type="match status" value="1"/>
</dbReference>
<feature type="domain" description="SIS" evidence="12">
    <location>
        <begin position="278"/>
        <end position="422"/>
    </location>
</feature>
<evidence type="ECO:0000259" key="12">
    <source>
        <dbReference type="PROSITE" id="PS51464"/>
    </source>
</evidence>
<feature type="domain" description="SIS" evidence="12">
    <location>
        <begin position="455"/>
        <end position="596"/>
    </location>
</feature>
<comment type="function">
    <text evidence="10">Catalyzes the first step in hexosamine metabolism, converting fructose-6P into glucosamine-6P using glutamine as a nitrogen source.</text>
</comment>
<evidence type="ECO:0000256" key="5">
    <source>
        <dbReference type="ARBA" id="ARBA00022490"/>
    </source>
</evidence>
<accession>A0A7T1ALL4</accession>
<dbReference type="KEGG" id="alam:RT761_01380"/>
<feature type="active site" description="For Fru-6P isomerization activity" evidence="10">
    <location>
        <position position="601"/>
    </location>
</feature>
<gene>
    <name evidence="10 13" type="primary">glmS</name>
    <name evidence="13" type="ORF">RT761_01380</name>
</gene>
<keyword evidence="5 10" id="KW-0963">Cytoplasm</keyword>
<feature type="domain" description="Glutamine amidotransferase type-2" evidence="11">
    <location>
        <begin position="2"/>
        <end position="215"/>
    </location>
</feature>
<dbReference type="InterPro" id="IPR029055">
    <property type="entry name" value="Ntn_hydrolases_N"/>
</dbReference>
<sequence>MCGIIGYVGQREVISILLNGLKHLEYRGYDSAGIAVDEDGTMKTFRKTGKITGLDTLCKGHHGQSYRGIGHTRWATHGAPSETNAHPHLDCQRRIAVVHNGIIENYRQLRKELEESGHVFLSETDSEVIAHLLEGEGTPFERIQKAVKRLQGSYALCVLFLDELNTLYGVRMFNPLIMGISEGECFLASDLPAFLDTTRKAIYLEDGEVARITPTSWEVKDFSGKSKTSKTITSIPWDPLTAEKGGYKHFMLKEIHEQPQALEDTILGRVDGITGQVRFDELENFSLETVERVIITACGTACHAGMIGKYSIEHLAKVPVEVEYASEFRYRQPLLNEKTLVICISQSGETADTLAAARLAKDSHARVLSICNSMGTSLTRIADWTLYTRAGIEIGVASTKAFTCQLAVLFLLALYLAQQRKTIENECILYQVQFLLTLPRQMNELLKISDHIHELAREYYLYHDFLYLGRGVCYPLALEGALKLKEISYLHAEGLSAGEMKHGPIALIEPDVISVVLLGRGITGVKTLANIEEIKARKGKVIVISHPEHLEVIPPVEKLLVIPETSEFLAPLLLIIPLQLFAYYVALEKGSDIDQPRNLAKSVTVE</sequence>
<keyword evidence="8" id="KW-0677">Repeat</keyword>
<dbReference type="InterPro" id="IPR001347">
    <property type="entry name" value="SIS_dom"/>
</dbReference>
<reference evidence="13 14" key="1">
    <citation type="journal article" date="2021" name="Nat. Commun.">
        <title>Isolation of a member of the candidate phylum Atribacteria reveals a unique cell membrane structure.</title>
        <authorList>
            <person name="Taiki K."/>
            <person name="Nobu M.K."/>
            <person name="Kusada H."/>
            <person name="Meng X.-Y."/>
            <person name="Hosoki N."/>
            <person name="Uematsu K."/>
            <person name="Yoshioka H."/>
            <person name="Kamagata Y."/>
            <person name="Tamaki H."/>
        </authorList>
    </citation>
    <scope>NUCLEOTIDE SEQUENCE [LARGE SCALE GENOMIC DNA]</scope>
    <source>
        <strain evidence="13 14">RT761</strain>
    </source>
</reference>
<dbReference type="PANTHER" id="PTHR10937:SF0">
    <property type="entry name" value="GLUTAMINE--FRUCTOSE-6-PHOSPHATE TRANSAMINASE (ISOMERIZING)"/>
    <property type="match status" value="1"/>
</dbReference>
<dbReference type="InterPro" id="IPR047084">
    <property type="entry name" value="GFAT_N"/>
</dbReference>
<dbReference type="GO" id="GO:0006047">
    <property type="term" value="P:UDP-N-acetylglucosamine metabolic process"/>
    <property type="evidence" value="ECO:0007669"/>
    <property type="project" value="TreeGrafter"/>
</dbReference>
<dbReference type="EMBL" id="CP065383">
    <property type="protein sequence ID" value="QPM68166.1"/>
    <property type="molecule type" value="Genomic_DNA"/>
</dbReference>
<evidence type="ECO:0000313" key="14">
    <source>
        <dbReference type="Proteomes" id="UP000594463"/>
    </source>
</evidence>
<dbReference type="NCBIfam" id="NF001484">
    <property type="entry name" value="PRK00331.1"/>
    <property type="match status" value="1"/>
</dbReference>
<comment type="subunit">
    <text evidence="10">Homodimer.</text>
</comment>
<dbReference type="FunFam" id="3.40.50.10490:FF:000001">
    <property type="entry name" value="Glutamine--fructose-6-phosphate aminotransferase [isomerizing]"/>
    <property type="match status" value="1"/>
</dbReference>
<feature type="initiator methionine" description="Removed" evidence="10">
    <location>
        <position position="1"/>
    </location>
</feature>
<dbReference type="HAMAP" id="MF_00164">
    <property type="entry name" value="GlmS"/>
    <property type="match status" value="1"/>
</dbReference>
<dbReference type="CDD" id="cd05008">
    <property type="entry name" value="SIS_GlmS_GlmD_1"/>
    <property type="match status" value="1"/>
</dbReference>
<dbReference type="EC" id="2.6.1.16" evidence="3 10"/>
<dbReference type="Proteomes" id="UP000594463">
    <property type="component" value="Chromosome"/>
</dbReference>
<evidence type="ECO:0000256" key="2">
    <source>
        <dbReference type="ARBA" id="ARBA00004496"/>
    </source>
</evidence>
<name>A0A7T1ALL4_ATRLM</name>
<dbReference type="SUPFAM" id="SSF56235">
    <property type="entry name" value="N-terminal nucleophile aminohydrolases (Ntn hydrolases)"/>
    <property type="match status" value="1"/>
</dbReference>
<dbReference type="PANTHER" id="PTHR10937">
    <property type="entry name" value="GLUCOSAMINE--FRUCTOSE-6-PHOSPHATE AMINOTRANSFERASE, ISOMERIZING"/>
    <property type="match status" value="1"/>
</dbReference>
<dbReference type="PROSITE" id="PS51278">
    <property type="entry name" value="GATASE_TYPE_2"/>
    <property type="match status" value="1"/>
</dbReference>
<evidence type="ECO:0000256" key="6">
    <source>
        <dbReference type="ARBA" id="ARBA00022576"/>
    </source>
</evidence>